<dbReference type="SUPFAM" id="SSF46785">
    <property type="entry name" value="Winged helix' DNA-binding domain"/>
    <property type="match status" value="1"/>
</dbReference>
<dbReference type="InterPro" id="IPR036390">
    <property type="entry name" value="WH_DNA-bd_sf"/>
</dbReference>
<evidence type="ECO:0000313" key="2">
    <source>
        <dbReference type="EMBL" id="CAB4671595.1"/>
    </source>
</evidence>
<dbReference type="InterPro" id="IPR039422">
    <property type="entry name" value="MarR/SlyA-like"/>
</dbReference>
<sequence>MAQRKITTSAPKWLTPSEMQAWRRYIVASRRLLEALDSDLQAHDLSMPDYEILAQLSDAPERRMRMSELADIAMLSRSRLSHRMKVMEKEGWVKREACPIDKRGYFAVMTPKGWKAIVAAAPDHVESVRSRFVDLLSKQDQISIATIFEKVEESLRTNPIDEK</sequence>
<proteinExistence type="predicted"/>
<dbReference type="PROSITE" id="PS50995">
    <property type="entry name" value="HTH_MARR_2"/>
    <property type="match status" value="1"/>
</dbReference>
<dbReference type="GO" id="GO:0003700">
    <property type="term" value="F:DNA-binding transcription factor activity"/>
    <property type="evidence" value="ECO:0007669"/>
    <property type="project" value="InterPro"/>
</dbReference>
<reference evidence="2" key="1">
    <citation type="submission" date="2020-05" db="EMBL/GenBank/DDBJ databases">
        <authorList>
            <person name="Chiriac C."/>
            <person name="Salcher M."/>
            <person name="Ghai R."/>
            <person name="Kavagutti S V."/>
        </authorList>
    </citation>
    <scope>NUCLEOTIDE SEQUENCE</scope>
</reference>
<gene>
    <name evidence="2" type="ORF">UFOPK2329_00515</name>
    <name evidence="3" type="ORF">UFOPK3166_00508</name>
</gene>
<evidence type="ECO:0000313" key="3">
    <source>
        <dbReference type="EMBL" id="CAB4823697.1"/>
    </source>
</evidence>
<dbReference type="CDD" id="cd00090">
    <property type="entry name" value="HTH_ARSR"/>
    <property type="match status" value="1"/>
</dbReference>
<organism evidence="2">
    <name type="scientific">freshwater metagenome</name>
    <dbReference type="NCBI Taxonomy" id="449393"/>
    <lineage>
        <taxon>unclassified sequences</taxon>
        <taxon>metagenomes</taxon>
        <taxon>ecological metagenomes</taxon>
    </lineage>
</organism>
<dbReference type="Gene3D" id="1.10.10.10">
    <property type="entry name" value="Winged helix-like DNA-binding domain superfamily/Winged helix DNA-binding domain"/>
    <property type="match status" value="1"/>
</dbReference>
<protein>
    <submittedName>
        <fullName evidence="2">Unannotated protein</fullName>
    </submittedName>
</protein>
<dbReference type="EMBL" id="CAFABD010000059">
    <property type="protein sequence ID" value="CAB4823697.1"/>
    <property type="molecule type" value="Genomic_DNA"/>
</dbReference>
<dbReference type="GO" id="GO:0006950">
    <property type="term" value="P:response to stress"/>
    <property type="evidence" value="ECO:0007669"/>
    <property type="project" value="TreeGrafter"/>
</dbReference>
<dbReference type="AlphaFoldDB" id="A0A6J6MG17"/>
<dbReference type="PANTHER" id="PTHR33164">
    <property type="entry name" value="TRANSCRIPTIONAL REGULATOR, MARR FAMILY"/>
    <property type="match status" value="1"/>
</dbReference>
<dbReference type="InterPro" id="IPR036388">
    <property type="entry name" value="WH-like_DNA-bd_sf"/>
</dbReference>
<accession>A0A6J6MG17</accession>
<dbReference type="EMBL" id="CAEZWZ010000062">
    <property type="protein sequence ID" value="CAB4671595.1"/>
    <property type="molecule type" value="Genomic_DNA"/>
</dbReference>
<dbReference type="SMART" id="SM00347">
    <property type="entry name" value="HTH_MARR"/>
    <property type="match status" value="1"/>
</dbReference>
<dbReference type="InterPro" id="IPR011991">
    <property type="entry name" value="ArsR-like_HTH"/>
</dbReference>
<dbReference type="PANTHER" id="PTHR33164:SF99">
    <property type="entry name" value="MARR FAMILY REGULATORY PROTEIN"/>
    <property type="match status" value="1"/>
</dbReference>
<name>A0A6J6MG17_9ZZZZ</name>
<dbReference type="InterPro" id="IPR000835">
    <property type="entry name" value="HTH_MarR-typ"/>
</dbReference>
<feature type="domain" description="HTH marR-type" evidence="1">
    <location>
        <begin position="18"/>
        <end position="153"/>
    </location>
</feature>
<evidence type="ECO:0000259" key="1">
    <source>
        <dbReference type="PROSITE" id="PS50995"/>
    </source>
</evidence>
<dbReference type="Pfam" id="PF01047">
    <property type="entry name" value="MarR"/>
    <property type="match status" value="1"/>
</dbReference>